<accession>G9WNX4</accession>
<dbReference type="CDD" id="cd05826">
    <property type="entry name" value="Sortase_B"/>
    <property type="match status" value="1"/>
</dbReference>
<dbReference type="STRING" id="796943.HMPREF9625_01057"/>
<reference evidence="3" key="1">
    <citation type="submission" date="2011-08" db="EMBL/GenBank/DDBJ databases">
        <authorList>
            <consortium name="The Broad Institute Genome Sequencing Platform"/>
            <person name="Earl A."/>
            <person name="Ward D."/>
            <person name="Feldgarden M."/>
            <person name="Gevers D."/>
            <person name="Sizova M."/>
            <person name="Hazen A."/>
            <person name="Epstein S."/>
            <person name="Young S.K."/>
            <person name="Zeng Q."/>
            <person name="Gargeya S."/>
            <person name="Fitzgerald M."/>
            <person name="Haas B."/>
            <person name="Abouelleil A."/>
            <person name="Alvarado L."/>
            <person name="Arachchi H.M."/>
            <person name="Berlin A."/>
            <person name="Brown A."/>
            <person name="Chapman S.B."/>
            <person name="Chen Z."/>
            <person name="Dunbar C."/>
            <person name="Freedman E."/>
            <person name="Gearin G."/>
            <person name="Gellesch M."/>
            <person name="Goldberg J."/>
            <person name="Griggs A."/>
            <person name="Gujja S."/>
            <person name="Heiman D."/>
            <person name="Howarth C."/>
            <person name="Larson L."/>
            <person name="Lui A."/>
            <person name="MacDonald P.J.P."/>
            <person name="Montmayeur A."/>
            <person name="Murphy C."/>
            <person name="Neiman D."/>
            <person name="Pearson M."/>
            <person name="Priest M."/>
            <person name="Roberts A."/>
            <person name="Saif S."/>
            <person name="Shea T."/>
            <person name="Shenoy N."/>
            <person name="Sisk P."/>
            <person name="Stolte C."/>
            <person name="Sykes S."/>
            <person name="Wortman J."/>
            <person name="Nusbaum C."/>
            <person name="Birren B."/>
        </authorList>
    </citation>
    <scope>NUCLEOTIDE SEQUENCE</scope>
    <source>
        <strain evidence="3">ACB1</strain>
    </source>
</reference>
<evidence type="ECO:0000313" key="4">
    <source>
        <dbReference type="Proteomes" id="UP000018461"/>
    </source>
</evidence>
<feature type="active site" description="Proton donor/acceptor" evidence="1">
    <location>
        <position position="134"/>
    </location>
</feature>
<gene>
    <name evidence="3" type="ORF">HMPREF9625_01057</name>
</gene>
<dbReference type="HOGENOM" id="CLU_034078_3_3_9"/>
<feature type="active site" description="Acyl-thioester intermediate" evidence="1">
    <location>
        <position position="227"/>
    </location>
</feature>
<dbReference type="NCBIfam" id="TIGR03064">
    <property type="entry name" value="sortase_srtB"/>
    <property type="match status" value="1"/>
</dbReference>
<keyword evidence="4" id="KW-1185">Reference proteome</keyword>
<dbReference type="RefSeq" id="WP_009534913.1">
    <property type="nucleotide sequence ID" value="NZ_KE148312.1"/>
</dbReference>
<dbReference type="PATRIC" id="fig|796943.3.peg.1487"/>
<protein>
    <submittedName>
        <fullName evidence="3">SrtB family sortase</fullName>
    </submittedName>
</protein>
<organism evidence="3 4">
    <name type="scientific">Oribacterium parvum ACB1</name>
    <dbReference type="NCBI Taxonomy" id="796943"/>
    <lineage>
        <taxon>Bacteria</taxon>
        <taxon>Bacillati</taxon>
        <taxon>Bacillota</taxon>
        <taxon>Clostridia</taxon>
        <taxon>Lachnospirales</taxon>
        <taxon>Lachnospiraceae</taxon>
        <taxon>Oribacterium</taxon>
    </lineage>
</organism>
<dbReference type="Gene3D" id="2.40.260.10">
    <property type="entry name" value="Sortase"/>
    <property type="match status" value="1"/>
</dbReference>
<proteinExistence type="predicted"/>
<evidence type="ECO:0000256" key="1">
    <source>
        <dbReference type="PIRSR" id="PIRSR605754-1"/>
    </source>
</evidence>
<name>G9WNX4_9FIRM</name>
<keyword evidence="2" id="KW-0472">Membrane</keyword>
<reference evidence="3" key="2">
    <citation type="submission" date="2013-03" db="EMBL/GenBank/DDBJ databases">
        <title>The Genome Sequence of Oribacterium sp. ACB1.</title>
        <authorList>
            <consortium name="The Broad Institute Genomics Platform"/>
            <consortium name="The Broad Institute Genome Sequencing Center for Infectious Disease"/>
            <person name="Earl A."/>
            <person name="Ward D."/>
            <person name="Feldgarden M."/>
            <person name="Gevers D."/>
            <person name="Sizova M."/>
            <person name="Hazen A."/>
            <person name="Epstein S."/>
            <person name="Walker B."/>
            <person name="Young S."/>
            <person name="Zeng Q."/>
            <person name="Gargeya S."/>
            <person name="Fitzgerald M."/>
            <person name="Haas B."/>
            <person name="Abouelleil A."/>
            <person name="Allen A.W."/>
            <person name="Alvarado L."/>
            <person name="Arachchi H.M."/>
            <person name="Berlin A.M."/>
            <person name="Chapman S.B."/>
            <person name="Gainer-Dewar J."/>
            <person name="Goldberg J."/>
            <person name="Griggs A."/>
            <person name="Gujja S."/>
            <person name="Hansen M."/>
            <person name="Howarth C."/>
            <person name="Imamovic A."/>
            <person name="Ireland A."/>
            <person name="Larimer J."/>
            <person name="McCowan C."/>
            <person name="Murphy C."/>
            <person name="Pearson M."/>
            <person name="Poon T.W."/>
            <person name="Priest M."/>
            <person name="Roberts A."/>
            <person name="Saif S."/>
            <person name="Shea T."/>
            <person name="Sisk P."/>
            <person name="Sykes S."/>
            <person name="Wortman J."/>
            <person name="Nusbaum C."/>
            <person name="Birren B."/>
        </authorList>
    </citation>
    <scope>NUCLEOTIDE SEQUENCE [LARGE SCALE GENOMIC DNA]</scope>
    <source>
        <strain evidence="3">ACB1</strain>
    </source>
</reference>
<keyword evidence="2" id="KW-1133">Transmembrane helix</keyword>
<feature type="transmembrane region" description="Helical" evidence="2">
    <location>
        <begin position="15"/>
        <end position="38"/>
    </location>
</feature>
<evidence type="ECO:0000256" key="2">
    <source>
        <dbReference type="SAM" id="Phobius"/>
    </source>
</evidence>
<dbReference type="InterPro" id="IPR023365">
    <property type="entry name" value="Sortase_dom-sf"/>
</dbReference>
<dbReference type="EMBL" id="AFZC02000003">
    <property type="protein sequence ID" value="EHL10057.1"/>
    <property type="molecule type" value="Genomic_DNA"/>
</dbReference>
<dbReference type="AlphaFoldDB" id="G9WNX4"/>
<comment type="caution">
    <text evidence="3">The sequence shown here is derived from an EMBL/GenBank/DDBJ whole genome shotgun (WGS) entry which is preliminary data.</text>
</comment>
<keyword evidence="2" id="KW-0812">Transmembrane</keyword>
<dbReference type="InterPro" id="IPR009835">
    <property type="entry name" value="SrtB"/>
</dbReference>
<evidence type="ECO:0000313" key="3">
    <source>
        <dbReference type="EMBL" id="EHL10057.1"/>
    </source>
</evidence>
<sequence length="244" mass="27774">MNIGVIAAKVGDKVIVIFAVILMVLLMSYGSFSLWYTYMTMQEGFLNNELMALKPFADKDGSLSFQDLLMINEDVRAWITIDDTHIDYPMVQGENDMEYVNKDVMGNFSLSGSIFMSYRNKPDFSDPYILTYGHHMDSGGMYGDVMQFIEPEYFEAHRTGSLILPDKIRKLEIFACFEGDAYDPYIYNVLDKDGNMGGFLGYIRKNAQQYREINIKDTDQIISLSTCVSASTNGRMVVFARINP</sequence>
<dbReference type="SUPFAM" id="SSF63817">
    <property type="entry name" value="Sortase"/>
    <property type="match status" value="1"/>
</dbReference>
<dbReference type="GO" id="GO:0016787">
    <property type="term" value="F:hydrolase activity"/>
    <property type="evidence" value="ECO:0007669"/>
    <property type="project" value="UniProtKB-KW"/>
</dbReference>
<dbReference type="Proteomes" id="UP000018461">
    <property type="component" value="Unassembled WGS sequence"/>
</dbReference>